<keyword evidence="1" id="KW-0472">Membrane</keyword>
<organism evidence="2 3">
    <name type="scientific">Sphingomonas xinjiangensis</name>
    <dbReference type="NCBI Taxonomy" id="643568"/>
    <lineage>
        <taxon>Bacteria</taxon>
        <taxon>Pseudomonadati</taxon>
        <taxon>Pseudomonadota</taxon>
        <taxon>Alphaproteobacteria</taxon>
        <taxon>Sphingomonadales</taxon>
        <taxon>Sphingomonadaceae</taxon>
        <taxon>Sphingomonas</taxon>
    </lineage>
</organism>
<evidence type="ECO:0000313" key="2">
    <source>
        <dbReference type="EMBL" id="MBB5709013.1"/>
    </source>
</evidence>
<dbReference type="RefSeq" id="WP_184083373.1">
    <property type="nucleotide sequence ID" value="NZ_JACIJF010000001.1"/>
</dbReference>
<reference evidence="2 3" key="1">
    <citation type="submission" date="2020-08" db="EMBL/GenBank/DDBJ databases">
        <title>Genomic Encyclopedia of Type Strains, Phase IV (KMG-IV): sequencing the most valuable type-strain genomes for metagenomic binning, comparative biology and taxonomic classification.</title>
        <authorList>
            <person name="Goeker M."/>
        </authorList>
    </citation>
    <scope>NUCLEOTIDE SEQUENCE [LARGE SCALE GENOMIC DNA]</scope>
    <source>
        <strain evidence="2 3">DSM 26736</strain>
    </source>
</reference>
<comment type="caution">
    <text evidence="2">The sequence shown here is derived from an EMBL/GenBank/DDBJ whole genome shotgun (WGS) entry which is preliminary data.</text>
</comment>
<sequence length="76" mass="8331">MIEFFIFMYATLGMFVIAAMQRNHRLARPTPQMVTMVGWGLFSLSSTLAMLLGAVAVAMALGLQPQLPASFHAPLF</sequence>
<accession>A0A840YP04</accession>
<gene>
    <name evidence="2" type="ORF">FHT02_000219</name>
</gene>
<evidence type="ECO:0000313" key="3">
    <source>
        <dbReference type="Proteomes" id="UP000527143"/>
    </source>
</evidence>
<protein>
    <submittedName>
        <fullName evidence="2">Uncharacterized protein</fullName>
    </submittedName>
</protein>
<keyword evidence="3" id="KW-1185">Reference proteome</keyword>
<dbReference type="AlphaFoldDB" id="A0A840YP04"/>
<name>A0A840YP04_9SPHN</name>
<proteinExistence type="predicted"/>
<keyword evidence="1" id="KW-1133">Transmembrane helix</keyword>
<feature type="transmembrane region" description="Helical" evidence="1">
    <location>
        <begin position="36"/>
        <end position="61"/>
    </location>
</feature>
<keyword evidence="1" id="KW-0812">Transmembrane</keyword>
<evidence type="ECO:0000256" key="1">
    <source>
        <dbReference type="SAM" id="Phobius"/>
    </source>
</evidence>
<dbReference type="Proteomes" id="UP000527143">
    <property type="component" value="Unassembled WGS sequence"/>
</dbReference>
<dbReference type="EMBL" id="JACIJF010000001">
    <property type="protein sequence ID" value="MBB5709013.1"/>
    <property type="molecule type" value="Genomic_DNA"/>
</dbReference>
<feature type="transmembrane region" description="Helical" evidence="1">
    <location>
        <begin position="6"/>
        <end position="24"/>
    </location>
</feature>